<dbReference type="AlphaFoldDB" id="A0A432VX31"/>
<evidence type="ECO:0000256" key="4">
    <source>
        <dbReference type="ARBA" id="ARBA00023237"/>
    </source>
</evidence>
<dbReference type="Pfam" id="PF04390">
    <property type="entry name" value="LptE"/>
    <property type="match status" value="1"/>
</dbReference>
<dbReference type="RefSeq" id="WP_126766845.1">
    <property type="nucleotide sequence ID" value="NZ_PIPJ01000003.1"/>
</dbReference>
<dbReference type="HAMAP" id="MF_01186">
    <property type="entry name" value="LPS_assembly_LptE"/>
    <property type="match status" value="1"/>
</dbReference>
<organism evidence="8 9">
    <name type="scientific">Aliidiomarina iranensis</name>
    <dbReference type="NCBI Taxonomy" id="1434071"/>
    <lineage>
        <taxon>Bacteria</taxon>
        <taxon>Pseudomonadati</taxon>
        <taxon>Pseudomonadota</taxon>
        <taxon>Gammaproteobacteria</taxon>
        <taxon>Alteromonadales</taxon>
        <taxon>Idiomarinaceae</taxon>
        <taxon>Aliidiomarina</taxon>
    </lineage>
</organism>
<dbReference type="Proteomes" id="UP000288395">
    <property type="component" value="Unassembled WGS sequence"/>
</dbReference>
<dbReference type="GO" id="GO:0009279">
    <property type="term" value="C:cell outer membrane"/>
    <property type="evidence" value="ECO:0007669"/>
    <property type="project" value="UniProtKB-SubCell"/>
</dbReference>
<evidence type="ECO:0000256" key="1">
    <source>
        <dbReference type="ARBA" id="ARBA00022729"/>
    </source>
</evidence>
<evidence type="ECO:0000256" key="2">
    <source>
        <dbReference type="ARBA" id="ARBA00023136"/>
    </source>
</evidence>
<dbReference type="InterPro" id="IPR007485">
    <property type="entry name" value="LPS_assembly_LptE"/>
</dbReference>
<evidence type="ECO:0000313" key="9">
    <source>
        <dbReference type="Proteomes" id="UP000288395"/>
    </source>
</evidence>
<dbReference type="GO" id="GO:1990351">
    <property type="term" value="C:transporter complex"/>
    <property type="evidence" value="ECO:0007669"/>
    <property type="project" value="TreeGrafter"/>
</dbReference>
<name>A0A432VX31_9GAMM</name>
<sequence>MNVYNRLCAQSKHVLTIACAVLLLSACSFQLRGDYQVTSQLQNLSLEAPARSEIRTQVLETFSQRGINVVAQASGTTHVVVHQDRLDRRILSMLASGQVAEYEMIYVLPVTITTQNGVTTSHNIQILRDYQDDPNYALAKTRELELLVSEMRTEAANRLLLLLNQLTID</sequence>
<comment type="subunit">
    <text evidence="6">Component of the lipopolysaccharide transport and assembly complex. Interacts with LptD.</text>
</comment>
<gene>
    <name evidence="6" type="primary">lptE</name>
    <name evidence="8" type="ORF">CWE08_06365</name>
</gene>
<keyword evidence="3 6" id="KW-0564">Palmitate</keyword>
<dbReference type="GO" id="GO:0001530">
    <property type="term" value="F:lipopolysaccharide binding"/>
    <property type="evidence" value="ECO:0007669"/>
    <property type="project" value="TreeGrafter"/>
</dbReference>
<keyword evidence="2 6" id="KW-0472">Membrane</keyword>
<dbReference type="EMBL" id="PIPJ01000003">
    <property type="protein sequence ID" value="RUO21206.1"/>
    <property type="molecule type" value="Genomic_DNA"/>
</dbReference>
<dbReference type="PANTHER" id="PTHR38098:SF1">
    <property type="entry name" value="LPS-ASSEMBLY LIPOPROTEIN LPTE"/>
    <property type="match status" value="1"/>
</dbReference>
<evidence type="ECO:0000313" key="8">
    <source>
        <dbReference type="EMBL" id="RUO21206.1"/>
    </source>
</evidence>
<comment type="similarity">
    <text evidence="6">Belongs to the LptE lipoprotein family.</text>
</comment>
<dbReference type="PROSITE" id="PS51257">
    <property type="entry name" value="PROKAR_LIPOPROTEIN"/>
    <property type="match status" value="1"/>
</dbReference>
<reference evidence="9" key="1">
    <citation type="journal article" date="2018" name="Front. Microbiol.">
        <title>Genome-Based Analysis Reveals the Taxonomy and Diversity of the Family Idiomarinaceae.</title>
        <authorList>
            <person name="Liu Y."/>
            <person name="Lai Q."/>
            <person name="Shao Z."/>
        </authorList>
    </citation>
    <scope>NUCLEOTIDE SEQUENCE [LARGE SCALE GENOMIC DNA]</scope>
    <source>
        <strain evidence="9">GBPy7</strain>
    </source>
</reference>
<accession>A0A432VX31</accession>
<dbReference type="GO" id="GO:0015920">
    <property type="term" value="P:lipopolysaccharide transport"/>
    <property type="evidence" value="ECO:0007669"/>
    <property type="project" value="TreeGrafter"/>
</dbReference>
<keyword evidence="5 6" id="KW-0449">Lipoprotein</keyword>
<dbReference type="PANTHER" id="PTHR38098">
    <property type="entry name" value="LPS-ASSEMBLY LIPOPROTEIN LPTE"/>
    <property type="match status" value="1"/>
</dbReference>
<keyword evidence="1 6" id="KW-0732">Signal</keyword>
<feature type="signal peptide" evidence="7">
    <location>
        <begin position="1"/>
        <end position="33"/>
    </location>
</feature>
<keyword evidence="4 6" id="KW-0998">Cell outer membrane</keyword>
<evidence type="ECO:0000256" key="3">
    <source>
        <dbReference type="ARBA" id="ARBA00023139"/>
    </source>
</evidence>
<evidence type="ECO:0000256" key="7">
    <source>
        <dbReference type="SAM" id="SignalP"/>
    </source>
</evidence>
<proteinExistence type="inferred from homology"/>
<comment type="caution">
    <text evidence="8">The sequence shown here is derived from an EMBL/GenBank/DDBJ whole genome shotgun (WGS) entry which is preliminary data.</text>
</comment>
<protein>
    <recommendedName>
        <fullName evidence="6">LPS-assembly lipoprotein LptE</fullName>
    </recommendedName>
</protein>
<evidence type="ECO:0000256" key="6">
    <source>
        <dbReference type="HAMAP-Rule" id="MF_01186"/>
    </source>
</evidence>
<feature type="chain" id="PRO_5019323494" description="LPS-assembly lipoprotein LptE" evidence="7">
    <location>
        <begin position="34"/>
        <end position="169"/>
    </location>
</feature>
<dbReference type="OrthoDB" id="5801564at2"/>
<evidence type="ECO:0000256" key="5">
    <source>
        <dbReference type="ARBA" id="ARBA00023288"/>
    </source>
</evidence>
<comment type="function">
    <text evidence="6">Together with LptD, is involved in the assembly of lipopolysaccharide (LPS) at the surface of the outer membrane. Required for the proper assembly of LptD. Binds LPS and may serve as the LPS recognition site at the outer membrane.</text>
</comment>
<dbReference type="GO" id="GO:0043165">
    <property type="term" value="P:Gram-negative-bacterium-type cell outer membrane assembly"/>
    <property type="evidence" value="ECO:0007669"/>
    <property type="project" value="UniProtKB-UniRule"/>
</dbReference>
<comment type="subcellular location">
    <subcellularLocation>
        <location evidence="6">Cell outer membrane</location>
        <topology evidence="6">Lipid-anchor</topology>
    </subcellularLocation>
</comment>
<keyword evidence="9" id="KW-1185">Reference proteome</keyword>
<dbReference type="Gene3D" id="3.30.160.150">
    <property type="entry name" value="Lipoprotein like domain"/>
    <property type="match status" value="1"/>
</dbReference>